<dbReference type="InterPro" id="IPR029030">
    <property type="entry name" value="Caspase-like_dom_sf"/>
</dbReference>
<dbReference type="AlphaFoldDB" id="A0AAN7NY03"/>
<dbReference type="InterPro" id="IPR002398">
    <property type="entry name" value="Pept_C14"/>
</dbReference>
<evidence type="ECO:0000313" key="6">
    <source>
        <dbReference type="Proteomes" id="UP001353858"/>
    </source>
</evidence>
<organism evidence="5 6">
    <name type="scientific">Aquatica leii</name>
    <dbReference type="NCBI Taxonomy" id="1421715"/>
    <lineage>
        <taxon>Eukaryota</taxon>
        <taxon>Metazoa</taxon>
        <taxon>Ecdysozoa</taxon>
        <taxon>Arthropoda</taxon>
        <taxon>Hexapoda</taxon>
        <taxon>Insecta</taxon>
        <taxon>Pterygota</taxon>
        <taxon>Neoptera</taxon>
        <taxon>Endopterygota</taxon>
        <taxon>Coleoptera</taxon>
        <taxon>Polyphaga</taxon>
        <taxon>Elateriformia</taxon>
        <taxon>Elateroidea</taxon>
        <taxon>Lampyridae</taxon>
        <taxon>Luciolinae</taxon>
        <taxon>Aquatica</taxon>
    </lineage>
</organism>
<dbReference type="Proteomes" id="UP001353858">
    <property type="component" value="Unassembled WGS sequence"/>
</dbReference>
<dbReference type="EMBL" id="JARPUR010000007">
    <property type="protein sequence ID" value="KAK4872532.1"/>
    <property type="molecule type" value="Genomic_DNA"/>
</dbReference>
<dbReference type="GO" id="GO:0006508">
    <property type="term" value="P:proteolysis"/>
    <property type="evidence" value="ECO:0007669"/>
    <property type="project" value="InterPro"/>
</dbReference>
<accession>A0AAN7NY03</accession>
<feature type="domain" description="Caspase family p20" evidence="4">
    <location>
        <begin position="26"/>
        <end position="145"/>
    </location>
</feature>
<dbReference type="PANTHER" id="PTHR10454:SF232">
    <property type="entry name" value="AT03047P-RELATED"/>
    <property type="match status" value="1"/>
</dbReference>
<dbReference type="GO" id="GO:0006915">
    <property type="term" value="P:apoptotic process"/>
    <property type="evidence" value="ECO:0007669"/>
    <property type="project" value="TreeGrafter"/>
</dbReference>
<dbReference type="Pfam" id="PF00656">
    <property type="entry name" value="Peptidase_C14"/>
    <property type="match status" value="1"/>
</dbReference>
<evidence type="ECO:0000313" key="5">
    <source>
        <dbReference type="EMBL" id="KAK4872532.1"/>
    </source>
</evidence>
<dbReference type="GO" id="GO:0004197">
    <property type="term" value="F:cysteine-type endopeptidase activity"/>
    <property type="evidence" value="ECO:0007669"/>
    <property type="project" value="InterPro"/>
</dbReference>
<protein>
    <submittedName>
        <fullName evidence="5">Uncharacterized protein</fullName>
    </submittedName>
</protein>
<dbReference type="Gene3D" id="3.40.50.1460">
    <property type="match status" value="1"/>
</dbReference>
<reference evidence="6" key="1">
    <citation type="submission" date="2023-01" db="EMBL/GenBank/DDBJ databases">
        <title>Key to firefly adult light organ development and bioluminescence: homeobox transcription factors regulate luciferase expression and transportation to peroxisome.</title>
        <authorList>
            <person name="Fu X."/>
        </authorList>
    </citation>
    <scope>NUCLEOTIDE SEQUENCE [LARGE SCALE GENOMIC DNA]</scope>
</reference>
<dbReference type="GO" id="GO:0005737">
    <property type="term" value="C:cytoplasm"/>
    <property type="evidence" value="ECO:0007669"/>
    <property type="project" value="TreeGrafter"/>
</dbReference>
<evidence type="ECO:0000256" key="1">
    <source>
        <dbReference type="ARBA" id="ARBA00010134"/>
    </source>
</evidence>
<dbReference type="PRINTS" id="PR00376">
    <property type="entry name" value="IL1BCENZYME"/>
</dbReference>
<feature type="domain" description="Caspase family p10" evidence="3">
    <location>
        <begin position="168"/>
        <end position="256"/>
    </location>
</feature>
<comment type="similarity">
    <text evidence="1 2">Belongs to the peptidase C14A family.</text>
</comment>
<dbReference type="PANTHER" id="PTHR10454">
    <property type="entry name" value="CASPASE"/>
    <property type="match status" value="1"/>
</dbReference>
<dbReference type="PROSITE" id="PS50208">
    <property type="entry name" value="CASPASE_P20"/>
    <property type="match status" value="1"/>
</dbReference>
<dbReference type="SMART" id="SM00115">
    <property type="entry name" value="CASc"/>
    <property type="match status" value="1"/>
</dbReference>
<dbReference type="InterPro" id="IPR001309">
    <property type="entry name" value="Pept_C14_p20"/>
</dbReference>
<dbReference type="InterPro" id="IPR011600">
    <property type="entry name" value="Pept_C14_caspase"/>
</dbReference>
<keyword evidence="6" id="KW-1185">Reference proteome</keyword>
<evidence type="ECO:0000259" key="3">
    <source>
        <dbReference type="PROSITE" id="PS50207"/>
    </source>
</evidence>
<dbReference type="PROSITE" id="PS50207">
    <property type="entry name" value="CASPASE_P10"/>
    <property type="match status" value="1"/>
</dbReference>
<comment type="caution">
    <text evidence="5">The sequence shown here is derived from an EMBL/GenBank/DDBJ whole genome shotgun (WGS) entry which is preliminary data.</text>
</comment>
<sequence>MAGESTTFDQLDSLSDYYPMTKEILGQVYIFNHVSFDNRSLGTRYGSVKDCQDIEEVFHKLKFKVKIYKDLSYKKIVKTLSKIAEKDYSNFDCLVIFVLTHGGKRKIFAKDIDYYPDVYWNSFKDKPTFKNKPKLIFIQDSRGDEVDDETHYRIKMPQTVHHAPLVPTNYSLPDIPDVLLMYSCYDGFFSWRSCVTGSSFVQYLCYEIYQWSKSLDMLTLLTFLNPKLYVNFEENNSDDEKKHVIIISTLTKVLHFDR</sequence>
<proteinExistence type="inferred from homology"/>
<gene>
    <name evidence="5" type="ORF">RN001_014561</name>
</gene>
<dbReference type="InterPro" id="IPR002138">
    <property type="entry name" value="Pept_C14_p10"/>
</dbReference>
<dbReference type="InterPro" id="IPR015917">
    <property type="entry name" value="Pept_C14A"/>
</dbReference>
<evidence type="ECO:0000259" key="4">
    <source>
        <dbReference type="PROSITE" id="PS50208"/>
    </source>
</evidence>
<dbReference type="SUPFAM" id="SSF52129">
    <property type="entry name" value="Caspase-like"/>
    <property type="match status" value="1"/>
</dbReference>
<name>A0AAN7NY03_9COLE</name>
<evidence type="ECO:0000256" key="2">
    <source>
        <dbReference type="RuleBase" id="RU003971"/>
    </source>
</evidence>
<dbReference type="GO" id="GO:0043525">
    <property type="term" value="P:positive regulation of neuron apoptotic process"/>
    <property type="evidence" value="ECO:0007669"/>
    <property type="project" value="TreeGrafter"/>
</dbReference>